<dbReference type="GO" id="GO:0008270">
    <property type="term" value="F:zinc ion binding"/>
    <property type="evidence" value="ECO:0007669"/>
    <property type="project" value="InterPro"/>
</dbReference>
<evidence type="ECO:0000256" key="1">
    <source>
        <dbReference type="ARBA" id="ARBA00004123"/>
    </source>
</evidence>
<feature type="region of interest" description="Disordered" evidence="4">
    <location>
        <begin position="90"/>
        <end position="139"/>
    </location>
</feature>
<dbReference type="InterPro" id="IPR001138">
    <property type="entry name" value="Zn2Cys6_DnaBD"/>
</dbReference>
<dbReference type="InterPro" id="IPR036864">
    <property type="entry name" value="Zn2-C6_fun-type_DNA-bd_sf"/>
</dbReference>
<dbReference type="OrthoDB" id="9996127at2759"/>
<dbReference type="PANTHER" id="PTHR31001:SF49">
    <property type="entry name" value="ZN(II)2CYS6 TRANSCRIPTION FACTOR (EUROFUNG)"/>
    <property type="match status" value="1"/>
</dbReference>
<feature type="region of interest" description="Disordered" evidence="4">
    <location>
        <begin position="171"/>
        <end position="198"/>
    </location>
</feature>
<comment type="subcellular location">
    <subcellularLocation>
        <location evidence="1">Nucleus</location>
    </subcellularLocation>
</comment>
<dbReference type="CDD" id="cd12148">
    <property type="entry name" value="fungal_TF_MHR"/>
    <property type="match status" value="1"/>
</dbReference>
<dbReference type="SUPFAM" id="SSF57701">
    <property type="entry name" value="Zn2/Cys6 DNA-binding domain"/>
    <property type="match status" value="1"/>
</dbReference>
<evidence type="ECO:0000256" key="3">
    <source>
        <dbReference type="ARBA" id="ARBA00023242"/>
    </source>
</evidence>
<evidence type="ECO:0000313" key="6">
    <source>
        <dbReference type="EMBL" id="KAF2238998.1"/>
    </source>
</evidence>
<evidence type="ECO:0000256" key="2">
    <source>
        <dbReference type="ARBA" id="ARBA00022723"/>
    </source>
</evidence>
<dbReference type="GO" id="GO:0003677">
    <property type="term" value="F:DNA binding"/>
    <property type="evidence" value="ECO:0007669"/>
    <property type="project" value="InterPro"/>
</dbReference>
<dbReference type="GO" id="GO:0005634">
    <property type="term" value="C:nucleus"/>
    <property type="evidence" value="ECO:0007669"/>
    <property type="project" value="UniProtKB-SubCell"/>
</dbReference>
<evidence type="ECO:0000313" key="7">
    <source>
        <dbReference type="Proteomes" id="UP000800092"/>
    </source>
</evidence>
<dbReference type="Gene3D" id="4.10.240.10">
    <property type="entry name" value="Zn(2)-C6 fungal-type DNA-binding domain"/>
    <property type="match status" value="1"/>
</dbReference>
<evidence type="ECO:0000256" key="4">
    <source>
        <dbReference type="SAM" id="MobiDB-lite"/>
    </source>
</evidence>
<dbReference type="PANTHER" id="PTHR31001">
    <property type="entry name" value="UNCHARACTERIZED TRANSCRIPTIONAL REGULATORY PROTEIN"/>
    <property type="match status" value="1"/>
</dbReference>
<dbReference type="PROSITE" id="PS50048">
    <property type="entry name" value="ZN2_CY6_FUNGAL_2"/>
    <property type="match status" value="1"/>
</dbReference>
<dbReference type="GO" id="GO:0000981">
    <property type="term" value="F:DNA-binding transcription factor activity, RNA polymerase II-specific"/>
    <property type="evidence" value="ECO:0007669"/>
    <property type="project" value="InterPro"/>
</dbReference>
<dbReference type="GO" id="GO:0006351">
    <property type="term" value="P:DNA-templated transcription"/>
    <property type="evidence" value="ECO:0007669"/>
    <property type="project" value="InterPro"/>
</dbReference>
<feature type="region of interest" description="Disordered" evidence="4">
    <location>
        <begin position="1"/>
        <end position="23"/>
    </location>
</feature>
<keyword evidence="2" id="KW-0479">Metal-binding</keyword>
<gene>
    <name evidence="6" type="ORF">EV356DRAFT_439719</name>
</gene>
<keyword evidence="3" id="KW-0539">Nucleus</keyword>
<dbReference type="PROSITE" id="PS00463">
    <property type="entry name" value="ZN2_CY6_FUNGAL_1"/>
    <property type="match status" value="1"/>
</dbReference>
<accession>A0A6A6HMH2</accession>
<dbReference type="Proteomes" id="UP000800092">
    <property type="component" value="Unassembled WGS sequence"/>
</dbReference>
<reference evidence="6" key="1">
    <citation type="journal article" date="2020" name="Stud. Mycol.">
        <title>101 Dothideomycetes genomes: a test case for predicting lifestyles and emergence of pathogens.</title>
        <authorList>
            <person name="Haridas S."/>
            <person name="Albert R."/>
            <person name="Binder M."/>
            <person name="Bloem J."/>
            <person name="Labutti K."/>
            <person name="Salamov A."/>
            <person name="Andreopoulos B."/>
            <person name="Baker S."/>
            <person name="Barry K."/>
            <person name="Bills G."/>
            <person name="Bluhm B."/>
            <person name="Cannon C."/>
            <person name="Castanera R."/>
            <person name="Culley D."/>
            <person name="Daum C."/>
            <person name="Ezra D."/>
            <person name="Gonzalez J."/>
            <person name="Henrissat B."/>
            <person name="Kuo A."/>
            <person name="Liang C."/>
            <person name="Lipzen A."/>
            <person name="Lutzoni F."/>
            <person name="Magnuson J."/>
            <person name="Mondo S."/>
            <person name="Nolan M."/>
            <person name="Ohm R."/>
            <person name="Pangilinan J."/>
            <person name="Park H.-J."/>
            <person name="Ramirez L."/>
            <person name="Alfaro M."/>
            <person name="Sun H."/>
            <person name="Tritt A."/>
            <person name="Yoshinaga Y."/>
            <person name="Zwiers L.-H."/>
            <person name="Turgeon B."/>
            <person name="Goodwin S."/>
            <person name="Spatafora J."/>
            <person name="Crous P."/>
            <person name="Grigoriev I."/>
        </authorList>
    </citation>
    <scope>NUCLEOTIDE SEQUENCE</scope>
    <source>
        <strain evidence="6">Tuck. ex Michener</strain>
    </source>
</reference>
<sequence length="678" mass="76141">MATSESSPENALPNTLPSSGTQKRNRIQLSCTLCRQAKLKCNRVRPSCDQCMKRARTDQCYYAPPPVRRQPPQDMRGRVRHLERLVVDLMQSKGNPSTNGVQFRNGARTQSGSNGDGDGAKLEDGEPTAQESISHDLGRMTIGKNEAQSYVGSSHWAAILKDIEDVKEYLDEDQDEPEDNGRDDSPSGSVEENPLADPFSNGVAVAVGHAKMQSKSQLLDAMPEKPVVDRLVLEWFNSYDPFLHLIHAPTFQDEYKNFWKDPQRTPTIWIGLLCGIMSLAVFFRHRAEGSGCQPPRAVMDTMKRYRTMAESAMVIADYTTGKPYTIECMMVTAANQHLLSVGNQCNVWVMLGLTIRLALRMGFHRDPSHFPEIGFMQGEMRRRVWHLLTQLDVLISFQLGLPSMIRSIPSDIKPPHNLLDADFDMNTKEPPQPRPLSEMTPVSYSIAKWRICAVFAEACDASLAVTEPSYAEVLDLDKRMREAYGLIPPTLRVRPMDQSVTDTPEIIMCRFNLELLYLKSQCVLHRRFLNESQTDTRHTYSRKTCLEAAFECLKYHKIIHDAVQSGGHLERFRWYMSSITSHNFLLAAMIICLELTTYHEADATAANAMREQLSWNQDEAIALLKTSYVIWKSVRGLSKDSAKACGILGVLLRKVKAIPTSTAPGAPRGTSPNSSEGK</sequence>
<keyword evidence="7" id="KW-1185">Reference proteome</keyword>
<dbReference type="SMART" id="SM00066">
    <property type="entry name" value="GAL4"/>
    <property type="match status" value="1"/>
</dbReference>
<organism evidence="6 7">
    <name type="scientific">Viridothelium virens</name>
    <name type="common">Speckled blister lichen</name>
    <name type="synonym">Trypethelium virens</name>
    <dbReference type="NCBI Taxonomy" id="1048519"/>
    <lineage>
        <taxon>Eukaryota</taxon>
        <taxon>Fungi</taxon>
        <taxon>Dikarya</taxon>
        <taxon>Ascomycota</taxon>
        <taxon>Pezizomycotina</taxon>
        <taxon>Dothideomycetes</taxon>
        <taxon>Dothideomycetes incertae sedis</taxon>
        <taxon>Trypetheliales</taxon>
        <taxon>Trypetheliaceae</taxon>
        <taxon>Viridothelium</taxon>
    </lineage>
</organism>
<dbReference type="EMBL" id="ML991774">
    <property type="protein sequence ID" value="KAF2238998.1"/>
    <property type="molecule type" value="Genomic_DNA"/>
</dbReference>
<dbReference type="AlphaFoldDB" id="A0A6A6HMH2"/>
<feature type="compositionally biased region" description="Polar residues" evidence="4">
    <location>
        <begin position="92"/>
        <end position="113"/>
    </location>
</feature>
<dbReference type="Pfam" id="PF04082">
    <property type="entry name" value="Fungal_trans"/>
    <property type="match status" value="1"/>
</dbReference>
<name>A0A6A6HMH2_VIRVR</name>
<dbReference type="SMART" id="SM00906">
    <property type="entry name" value="Fungal_trans"/>
    <property type="match status" value="1"/>
</dbReference>
<evidence type="ECO:0000259" key="5">
    <source>
        <dbReference type="PROSITE" id="PS50048"/>
    </source>
</evidence>
<dbReference type="CDD" id="cd00067">
    <property type="entry name" value="GAL4"/>
    <property type="match status" value="1"/>
</dbReference>
<proteinExistence type="predicted"/>
<feature type="domain" description="Zn(2)-C6 fungal-type" evidence="5">
    <location>
        <begin position="30"/>
        <end position="62"/>
    </location>
</feature>
<dbReference type="InterPro" id="IPR007219">
    <property type="entry name" value="XnlR_reg_dom"/>
</dbReference>
<protein>
    <recommendedName>
        <fullName evidence="5">Zn(2)-C6 fungal-type domain-containing protein</fullName>
    </recommendedName>
</protein>
<dbReference type="InterPro" id="IPR050613">
    <property type="entry name" value="Sec_Metabolite_Reg"/>
</dbReference>